<dbReference type="Gene3D" id="3.40.50.450">
    <property type="match status" value="3"/>
</dbReference>
<evidence type="ECO:0000256" key="4">
    <source>
        <dbReference type="ARBA" id="ARBA00022679"/>
    </source>
</evidence>
<feature type="domain" description="Phosphofructokinase" evidence="10">
    <location>
        <begin position="49"/>
        <end position="131"/>
    </location>
</feature>
<dbReference type="GO" id="GO:0030388">
    <property type="term" value="P:fructose 1,6-bisphosphate metabolic process"/>
    <property type="evidence" value="ECO:0007669"/>
    <property type="project" value="TreeGrafter"/>
</dbReference>
<keyword evidence="8" id="KW-0324">Glycolysis</keyword>
<evidence type="ECO:0000256" key="1">
    <source>
        <dbReference type="ARBA" id="ARBA00001946"/>
    </source>
</evidence>
<keyword evidence="4" id="KW-0808">Transferase</keyword>
<dbReference type="EMBL" id="CAJRST010010001">
    <property type="protein sequence ID" value="CAG5903639.1"/>
    <property type="molecule type" value="Genomic_DNA"/>
</dbReference>
<dbReference type="SUPFAM" id="SSF53784">
    <property type="entry name" value="Phosphofructokinase"/>
    <property type="match status" value="3"/>
</dbReference>
<dbReference type="Proteomes" id="UP000677803">
    <property type="component" value="Unassembled WGS sequence"/>
</dbReference>
<dbReference type="PRINTS" id="PR00476">
    <property type="entry name" value="PHFRCTKINASE"/>
</dbReference>
<dbReference type="GO" id="GO:0070095">
    <property type="term" value="F:fructose-6-phosphate binding"/>
    <property type="evidence" value="ECO:0007669"/>
    <property type="project" value="TreeGrafter"/>
</dbReference>
<dbReference type="InterPro" id="IPR022953">
    <property type="entry name" value="ATP_PFK"/>
</dbReference>
<dbReference type="InterPro" id="IPR000023">
    <property type="entry name" value="Phosphofructokinase_dom"/>
</dbReference>
<accession>A0A8S4AZK4</accession>
<comment type="cofactor">
    <cofactor evidence="1">
        <name>Mg(2+)</name>
        <dbReference type="ChEBI" id="CHEBI:18420"/>
    </cofactor>
</comment>
<comment type="caution">
    <text evidence="11">The sequence shown here is derived from an EMBL/GenBank/DDBJ whole genome shotgun (WGS) entry which is preliminary data.</text>
</comment>
<name>A0A8S4AZK4_9TELE</name>
<dbReference type="GO" id="GO:0016208">
    <property type="term" value="F:AMP binding"/>
    <property type="evidence" value="ECO:0007669"/>
    <property type="project" value="TreeGrafter"/>
</dbReference>
<evidence type="ECO:0000256" key="8">
    <source>
        <dbReference type="ARBA" id="ARBA00023152"/>
    </source>
</evidence>
<gene>
    <name evidence="11" type="ORF">MMEN_LOCUS9308</name>
</gene>
<evidence type="ECO:0000256" key="5">
    <source>
        <dbReference type="ARBA" id="ARBA00022723"/>
    </source>
</evidence>
<keyword evidence="3" id="KW-0963">Cytoplasm</keyword>
<evidence type="ECO:0000256" key="2">
    <source>
        <dbReference type="ARBA" id="ARBA00004679"/>
    </source>
</evidence>
<keyword evidence="7" id="KW-0460">Magnesium</keyword>
<comment type="pathway">
    <text evidence="2">Carbohydrate degradation; glycolysis; D-glyceraldehyde 3-phosphate and glycerone phosphate from D-glucose: step 3/4.</text>
</comment>
<protein>
    <submittedName>
        <fullName evidence="11">(Atlantic silverside) hypothetical protein</fullName>
    </submittedName>
</protein>
<dbReference type="GO" id="GO:0005945">
    <property type="term" value="C:6-phosphofructokinase complex"/>
    <property type="evidence" value="ECO:0007669"/>
    <property type="project" value="TreeGrafter"/>
</dbReference>
<dbReference type="PANTHER" id="PTHR13697:SF5">
    <property type="entry name" value="ATP-DEPENDENT 6-PHOSPHOFRUCTOKINASE, PLATELET TYPE"/>
    <property type="match status" value="1"/>
</dbReference>
<evidence type="ECO:0000313" key="12">
    <source>
        <dbReference type="Proteomes" id="UP000677803"/>
    </source>
</evidence>
<keyword evidence="12" id="KW-1185">Reference proteome</keyword>
<evidence type="ECO:0000259" key="10">
    <source>
        <dbReference type="Pfam" id="PF00365"/>
    </source>
</evidence>
<organism evidence="11 12">
    <name type="scientific">Menidia menidia</name>
    <name type="common">Atlantic silverside</name>
    <dbReference type="NCBI Taxonomy" id="238744"/>
    <lineage>
        <taxon>Eukaryota</taxon>
        <taxon>Metazoa</taxon>
        <taxon>Chordata</taxon>
        <taxon>Craniata</taxon>
        <taxon>Vertebrata</taxon>
        <taxon>Euteleostomi</taxon>
        <taxon>Actinopterygii</taxon>
        <taxon>Neopterygii</taxon>
        <taxon>Teleostei</taxon>
        <taxon>Neoteleostei</taxon>
        <taxon>Acanthomorphata</taxon>
        <taxon>Ovalentaria</taxon>
        <taxon>Atherinomorphae</taxon>
        <taxon>Atheriniformes</taxon>
        <taxon>Atherinopsidae</taxon>
        <taxon>Menidiinae</taxon>
        <taxon>Menidia</taxon>
    </lineage>
</organism>
<evidence type="ECO:0000313" key="11">
    <source>
        <dbReference type="EMBL" id="CAG5903639.1"/>
    </source>
</evidence>
<sequence length="262" mass="28266">MNAAVRAVVRMGIYVGAKVYFIHEGYQGMVDGGDNIKEATWESVSSMLQVGYQGMVDGGDNIKEATWESVSSMLQVGGTVIGSARCKEFRSHEGRLKAAHNLVQHGISNLCVIGGDGSLTGANLFREEWSGLLNELQEQDLGGTVIGSARCKEFRSHEGRLKAAHNLVQHGISNLCVIGGDGSLTGANLFREEWSGLLNELQEQGLIDEEAARRNSELHIVGMVGSIDNDFCGTDMTIGTDSALHRIIEVVDAIMTTAQRSR</sequence>
<dbReference type="Pfam" id="PF00365">
    <property type="entry name" value="PFK"/>
    <property type="match status" value="2"/>
</dbReference>
<dbReference type="GO" id="GO:0048029">
    <property type="term" value="F:monosaccharide binding"/>
    <property type="evidence" value="ECO:0007669"/>
    <property type="project" value="TreeGrafter"/>
</dbReference>
<dbReference type="GO" id="GO:0046872">
    <property type="term" value="F:metal ion binding"/>
    <property type="evidence" value="ECO:0007669"/>
    <property type="project" value="UniProtKB-KW"/>
</dbReference>
<keyword evidence="6" id="KW-0418">Kinase</keyword>
<evidence type="ECO:0000256" key="3">
    <source>
        <dbReference type="ARBA" id="ARBA00022490"/>
    </source>
</evidence>
<proteinExistence type="predicted"/>
<dbReference type="PANTHER" id="PTHR13697">
    <property type="entry name" value="PHOSPHOFRUCTOKINASE"/>
    <property type="match status" value="1"/>
</dbReference>
<dbReference type="InterPro" id="IPR035966">
    <property type="entry name" value="PKF_sf"/>
</dbReference>
<dbReference type="GO" id="GO:0003872">
    <property type="term" value="F:6-phosphofructokinase activity"/>
    <property type="evidence" value="ECO:0007669"/>
    <property type="project" value="UniProtKB-EC"/>
</dbReference>
<evidence type="ECO:0000256" key="7">
    <source>
        <dbReference type="ARBA" id="ARBA00022842"/>
    </source>
</evidence>
<reference evidence="11" key="1">
    <citation type="submission" date="2021-05" db="EMBL/GenBank/DDBJ databases">
        <authorList>
            <person name="Tigano A."/>
        </authorList>
    </citation>
    <scope>NUCLEOTIDE SEQUENCE</scope>
</reference>
<comment type="catalytic activity">
    <reaction evidence="9">
        <text>beta-D-fructose 6-phosphate + ATP = beta-D-fructose 1,6-bisphosphate + ADP + H(+)</text>
        <dbReference type="Rhea" id="RHEA:16109"/>
        <dbReference type="ChEBI" id="CHEBI:15378"/>
        <dbReference type="ChEBI" id="CHEBI:30616"/>
        <dbReference type="ChEBI" id="CHEBI:32966"/>
        <dbReference type="ChEBI" id="CHEBI:57634"/>
        <dbReference type="ChEBI" id="CHEBI:456216"/>
        <dbReference type="EC" id="2.7.1.11"/>
    </reaction>
</comment>
<keyword evidence="5" id="KW-0479">Metal-binding</keyword>
<dbReference type="AlphaFoldDB" id="A0A8S4AZK4"/>
<evidence type="ECO:0000256" key="6">
    <source>
        <dbReference type="ARBA" id="ARBA00022777"/>
    </source>
</evidence>
<dbReference type="GO" id="GO:0016020">
    <property type="term" value="C:membrane"/>
    <property type="evidence" value="ECO:0007669"/>
    <property type="project" value="TreeGrafter"/>
</dbReference>
<dbReference type="GO" id="GO:0005524">
    <property type="term" value="F:ATP binding"/>
    <property type="evidence" value="ECO:0007669"/>
    <property type="project" value="TreeGrafter"/>
</dbReference>
<dbReference type="GO" id="GO:0061621">
    <property type="term" value="P:canonical glycolysis"/>
    <property type="evidence" value="ECO:0007669"/>
    <property type="project" value="TreeGrafter"/>
</dbReference>
<dbReference type="GO" id="GO:0042802">
    <property type="term" value="F:identical protein binding"/>
    <property type="evidence" value="ECO:0007669"/>
    <property type="project" value="TreeGrafter"/>
</dbReference>
<dbReference type="GO" id="GO:0006002">
    <property type="term" value="P:fructose 6-phosphate metabolic process"/>
    <property type="evidence" value="ECO:0007669"/>
    <property type="project" value="InterPro"/>
</dbReference>
<feature type="domain" description="Phosphofructokinase" evidence="10">
    <location>
        <begin position="140"/>
        <end position="259"/>
    </location>
</feature>
<evidence type="ECO:0000256" key="9">
    <source>
        <dbReference type="ARBA" id="ARBA00048070"/>
    </source>
</evidence>
<dbReference type="OrthoDB" id="537915at2759"/>